<reference evidence="10 11" key="1">
    <citation type="journal article" date="2017" name="Nature">
        <title>The Apostasia genome and the evolution of orchids.</title>
        <authorList>
            <person name="Zhang G.Q."/>
            <person name="Liu K.W."/>
            <person name="Li Z."/>
            <person name="Lohaus R."/>
            <person name="Hsiao Y.Y."/>
            <person name="Niu S.C."/>
            <person name="Wang J.Y."/>
            <person name="Lin Y.C."/>
            <person name="Xu Q."/>
            <person name="Chen L.J."/>
            <person name="Yoshida K."/>
            <person name="Fujiwara S."/>
            <person name="Wang Z.W."/>
            <person name="Zhang Y.Q."/>
            <person name="Mitsuda N."/>
            <person name="Wang M."/>
            <person name="Liu G.H."/>
            <person name="Pecoraro L."/>
            <person name="Huang H.X."/>
            <person name="Xiao X.J."/>
            <person name="Lin M."/>
            <person name="Wu X.Y."/>
            <person name="Wu W.L."/>
            <person name="Chen Y.Y."/>
            <person name="Chang S.B."/>
            <person name="Sakamoto S."/>
            <person name="Ohme-Takagi M."/>
            <person name="Yagi M."/>
            <person name="Zeng S.J."/>
            <person name="Shen C.Y."/>
            <person name="Yeh C.M."/>
            <person name="Luo Y.B."/>
            <person name="Tsai W.C."/>
            <person name="Van de Peer Y."/>
            <person name="Liu Z.J."/>
        </authorList>
    </citation>
    <scope>NUCLEOTIDE SEQUENCE [LARGE SCALE GENOMIC DNA]</scope>
    <source>
        <strain evidence="11">cv. Shenzhen</strain>
        <tissue evidence="10">Stem</tissue>
    </source>
</reference>
<dbReference type="Proteomes" id="UP000236161">
    <property type="component" value="Unassembled WGS sequence"/>
</dbReference>
<evidence type="ECO:0000256" key="6">
    <source>
        <dbReference type="PROSITE-ProRule" id="PRU10133"/>
    </source>
</evidence>
<evidence type="ECO:0000256" key="7">
    <source>
        <dbReference type="RuleBase" id="RU362109"/>
    </source>
</evidence>
<evidence type="ECO:0000256" key="5">
    <source>
        <dbReference type="ARBA" id="ARBA00022840"/>
    </source>
</evidence>
<dbReference type="OrthoDB" id="9978460at2759"/>
<protein>
    <recommendedName>
        <fullName evidence="1">E2 ubiquitin-conjugating enzyme</fullName>
        <ecNumber evidence="1">2.3.2.23</ecNumber>
    </recommendedName>
</protein>
<feature type="region of interest" description="Disordered" evidence="8">
    <location>
        <begin position="278"/>
        <end position="316"/>
    </location>
</feature>
<dbReference type="PANTHER" id="PTHR24068">
    <property type="entry name" value="UBIQUITIN-CONJUGATING ENZYME E2"/>
    <property type="match status" value="1"/>
</dbReference>
<dbReference type="Gene3D" id="3.10.110.10">
    <property type="entry name" value="Ubiquitin Conjugating Enzyme"/>
    <property type="match status" value="1"/>
</dbReference>
<gene>
    <name evidence="10" type="primary">UBC37</name>
    <name evidence="10" type="ORF">AXF42_Ash008532</name>
</gene>
<keyword evidence="4 7" id="KW-0833">Ubl conjugation pathway</keyword>
<dbReference type="InterPro" id="IPR023313">
    <property type="entry name" value="UBQ-conjugating_AS"/>
</dbReference>
<dbReference type="EMBL" id="KZ451923">
    <property type="protein sequence ID" value="PKA61702.1"/>
    <property type="molecule type" value="Genomic_DNA"/>
</dbReference>
<dbReference type="PROSITE" id="PS00183">
    <property type="entry name" value="UBC_1"/>
    <property type="match status" value="1"/>
</dbReference>
<evidence type="ECO:0000256" key="4">
    <source>
        <dbReference type="ARBA" id="ARBA00022786"/>
    </source>
</evidence>
<dbReference type="PROSITE" id="PS50127">
    <property type="entry name" value="UBC_2"/>
    <property type="match status" value="1"/>
</dbReference>
<dbReference type="GO" id="GO:0005524">
    <property type="term" value="F:ATP binding"/>
    <property type="evidence" value="ECO:0007669"/>
    <property type="project" value="UniProtKB-UniRule"/>
</dbReference>
<evidence type="ECO:0000313" key="11">
    <source>
        <dbReference type="Proteomes" id="UP000236161"/>
    </source>
</evidence>
<dbReference type="GO" id="GO:0061631">
    <property type="term" value="F:ubiquitin conjugating enzyme activity"/>
    <property type="evidence" value="ECO:0007669"/>
    <property type="project" value="UniProtKB-EC"/>
</dbReference>
<keyword evidence="2" id="KW-0808">Transferase</keyword>
<proteinExistence type="inferred from homology"/>
<dbReference type="InterPro" id="IPR000608">
    <property type="entry name" value="UBC"/>
</dbReference>
<sequence>MAQATRLNLRMQKEIRLLLADPPPGVSFPSLFACDSSFSPLSSIEARLKGPEGTVYSEGIFTLKIQIPERYPFQPPNITFVTPIYHPNIDNGGRICLDILNLPPKGAWQPSLNISTIMTSIGLLLSEPNPDDGLMAEISKEYKYNRKLFDEKARSWAQKYAHPAAAKKDVSDNMLSNCKSTNNNLSSPVLHGQIEVSTAEMLSDRPAAEAERGKKLRLMGGRLSLKSEGSFNKISNEIKENLVPDPVPLMADVRVENEDEELLKEKCETIEQSSVDLKTIIVSDSEESDDDDDARKPSRSRLFLVQERAASKWKNP</sequence>
<dbReference type="FunFam" id="3.10.110.10:FF:000041">
    <property type="entry name" value="Ubiquitin-conjugating enzyme E2 T"/>
    <property type="match status" value="1"/>
</dbReference>
<dbReference type="PROSITE" id="PS51257">
    <property type="entry name" value="PROKAR_LIPOPROTEIN"/>
    <property type="match status" value="1"/>
</dbReference>
<dbReference type="InterPro" id="IPR016135">
    <property type="entry name" value="UBQ-conjugating_enzyme/RWD"/>
</dbReference>
<evidence type="ECO:0000256" key="8">
    <source>
        <dbReference type="SAM" id="MobiDB-lite"/>
    </source>
</evidence>
<feature type="active site" description="Glycyl thioester intermediate" evidence="6">
    <location>
        <position position="96"/>
    </location>
</feature>
<evidence type="ECO:0000256" key="1">
    <source>
        <dbReference type="ARBA" id="ARBA00012486"/>
    </source>
</evidence>
<evidence type="ECO:0000256" key="2">
    <source>
        <dbReference type="ARBA" id="ARBA00022679"/>
    </source>
</evidence>
<feature type="domain" description="UBC core" evidence="9">
    <location>
        <begin position="6"/>
        <end position="162"/>
    </location>
</feature>
<keyword evidence="5 7" id="KW-0067">ATP-binding</keyword>
<dbReference type="SMART" id="SM00212">
    <property type="entry name" value="UBCc"/>
    <property type="match status" value="1"/>
</dbReference>
<dbReference type="EC" id="2.3.2.23" evidence="1"/>
<evidence type="ECO:0000256" key="3">
    <source>
        <dbReference type="ARBA" id="ARBA00022741"/>
    </source>
</evidence>
<keyword evidence="3 7" id="KW-0547">Nucleotide-binding</keyword>
<name>A0A2I0B1P7_9ASPA</name>
<accession>A0A2I0B1P7</accession>
<dbReference type="STRING" id="1088818.A0A2I0B1P7"/>
<dbReference type="CDD" id="cd23805">
    <property type="entry name" value="UBCc_UBE2T"/>
    <property type="match status" value="1"/>
</dbReference>
<dbReference type="AlphaFoldDB" id="A0A2I0B1P7"/>
<keyword evidence="11" id="KW-1185">Reference proteome</keyword>
<organism evidence="10 11">
    <name type="scientific">Apostasia shenzhenica</name>
    <dbReference type="NCBI Taxonomy" id="1088818"/>
    <lineage>
        <taxon>Eukaryota</taxon>
        <taxon>Viridiplantae</taxon>
        <taxon>Streptophyta</taxon>
        <taxon>Embryophyta</taxon>
        <taxon>Tracheophyta</taxon>
        <taxon>Spermatophyta</taxon>
        <taxon>Magnoliopsida</taxon>
        <taxon>Liliopsida</taxon>
        <taxon>Asparagales</taxon>
        <taxon>Orchidaceae</taxon>
        <taxon>Apostasioideae</taxon>
        <taxon>Apostasia</taxon>
    </lineage>
</organism>
<comment type="similarity">
    <text evidence="7">Belongs to the ubiquitin-conjugating enzyme family.</text>
</comment>
<dbReference type="Pfam" id="PF00179">
    <property type="entry name" value="UQ_con"/>
    <property type="match status" value="1"/>
</dbReference>
<dbReference type="SUPFAM" id="SSF54495">
    <property type="entry name" value="UBC-like"/>
    <property type="match status" value="1"/>
</dbReference>
<evidence type="ECO:0000313" key="10">
    <source>
        <dbReference type="EMBL" id="PKA61702.1"/>
    </source>
</evidence>
<evidence type="ECO:0000259" key="9">
    <source>
        <dbReference type="PROSITE" id="PS50127"/>
    </source>
</evidence>